<accession>A0A380CQF4</accession>
<dbReference type="EMBL" id="UGYW01000002">
    <property type="protein sequence ID" value="SUJ26585.1"/>
    <property type="molecule type" value="Genomic_DNA"/>
</dbReference>
<dbReference type="RefSeq" id="WP_115171349.1">
    <property type="nucleotide sequence ID" value="NZ_UGYW01000002.1"/>
</dbReference>
<name>A0A380CQF4_SPHSI</name>
<gene>
    <name evidence="1" type="ORF">NCTC11388_03982</name>
</gene>
<proteinExistence type="predicted"/>
<reference evidence="1 2" key="1">
    <citation type="submission" date="2018-06" db="EMBL/GenBank/DDBJ databases">
        <authorList>
            <consortium name="Pathogen Informatics"/>
            <person name="Doyle S."/>
        </authorList>
    </citation>
    <scope>NUCLEOTIDE SEQUENCE [LARGE SCALE GENOMIC DNA]</scope>
    <source>
        <strain evidence="1 2">NCTC11388</strain>
    </source>
</reference>
<organism evidence="1 2">
    <name type="scientific">Sphingobacterium spiritivorum</name>
    <name type="common">Flavobacterium spiritivorum</name>
    <dbReference type="NCBI Taxonomy" id="258"/>
    <lineage>
        <taxon>Bacteria</taxon>
        <taxon>Pseudomonadati</taxon>
        <taxon>Bacteroidota</taxon>
        <taxon>Sphingobacteriia</taxon>
        <taxon>Sphingobacteriales</taxon>
        <taxon>Sphingobacteriaceae</taxon>
        <taxon>Sphingobacterium</taxon>
    </lineage>
</organism>
<dbReference type="Proteomes" id="UP000254893">
    <property type="component" value="Unassembled WGS sequence"/>
</dbReference>
<sequence length="90" mass="9735">MATEKLTREVVSTSNQEASKATFNGWNLNFVTSKVGSTVKSINVNGTKDNKNVVASFNETGAISVTFMNGDVDNLLATTLFDEMKAIKLE</sequence>
<dbReference type="AlphaFoldDB" id="A0A380CQF4"/>
<evidence type="ECO:0000313" key="2">
    <source>
        <dbReference type="Proteomes" id="UP000254893"/>
    </source>
</evidence>
<protein>
    <submittedName>
        <fullName evidence="1">Uncharacterized protein</fullName>
    </submittedName>
</protein>
<evidence type="ECO:0000313" key="1">
    <source>
        <dbReference type="EMBL" id="SUJ26585.1"/>
    </source>
</evidence>